<dbReference type="RefSeq" id="WP_129930327.1">
    <property type="nucleotide sequence ID" value="NZ_CP159510.1"/>
</dbReference>
<dbReference type="AlphaFoldDB" id="A0AAU8IEK8"/>
<feature type="compositionally biased region" description="Polar residues" evidence="1">
    <location>
        <begin position="39"/>
        <end position="51"/>
    </location>
</feature>
<feature type="signal peptide" evidence="2">
    <location>
        <begin position="1"/>
        <end position="23"/>
    </location>
</feature>
<dbReference type="Gene3D" id="1.10.287.4300">
    <property type="entry name" value="Stage III sporulation protein AH-like"/>
    <property type="match status" value="1"/>
</dbReference>
<dbReference type="Pfam" id="PF12685">
    <property type="entry name" value="SpoIIIAH"/>
    <property type="match status" value="1"/>
</dbReference>
<evidence type="ECO:0000256" key="2">
    <source>
        <dbReference type="SAM" id="SignalP"/>
    </source>
</evidence>
<gene>
    <name evidence="3" type="ORF">ABNN70_12180</name>
</gene>
<dbReference type="EMBL" id="CP159510">
    <property type="protein sequence ID" value="XCJ16415.1"/>
    <property type="molecule type" value="Genomic_DNA"/>
</dbReference>
<reference evidence="3" key="1">
    <citation type="submission" date="2024-06" db="EMBL/GenBank/DDBJ databases">
        <authorList>
            <person name="Fan A."/>
            <person name="Zhang F.Y."/>
            <person name="Zhang L."/>
        </authorList>
    </citation>
    <scope>NUCLEOTIDE SEQUENCE</scope>
    <source>
        <strain evidence="3">Y61</strain>
    </source>
</reference>
<feature type="chain" id="PRO_5043347275" evidence="2">
    <location>
        <begin position="24"/>
        <end position="176"/>
    </location>
</feature>
<keyword evidence="2" id="KW-0732">Signal</keyword>
<evidence type="ECO:0000313" key="3">
    <source>
        <dbReference type="EMBL" id="XCJ16415.1"/>
    </source>
</evidence>
<organism evidence="3">
    <name type="scientific">Sporolactobacillus sp. Y61</name>
    <dbReference type="NCBI Taxonomy" id="3160863"/>
    <lineage>
        <taxon>Bacteria</taxon>
        <taxon>Bacillati</taxon>
        <taxon>Bacillota</taxon>
        <taxon>Bacilli</taxon>
        <taxon>Bacillales</taxon>
        <taxon>Sporolactobacillaceae</taxon>
        <taxon>Sporolactobacillus</taxon>
    </lineage>
</organism>
<name>A0AAU8IEK8_9BACL</name>
<dbReference type="InterPro" id="IPR038503">
    <property type="entry name" value="SpoIIIAH_sf"/>
</dbReference>
<feature type="region of interest" description="Disordered" evidence="1">
    <location>
        <begin position="29"/>
        <end position="60"/>
    </location>
</feature>
<dbReference type="InterPro" id="IPR024232">
    <property type="entry name" value="SpoIIIAH"/>
</dbReference>
<evidence type="ECO:0000256" key="1">
    <source>
        <dbReference type="SAM" id="MobiDB-lite"/>
    </source>
</evidence>
<accession>A0AAU8IEK8</accession>
<protein>
    <submittedName>
        <fullName evidence="3">SpoIIIAH-like family protein</fullName>
    </submittedName>
</protein>
<sequence length="176" mass="19123">MLKKQTVWLLTMLSLIVVLSVYALTAPGQSDDKMADSDPASTEQASTNQDKGASAARVTEDKLGQLQLDKADERSRAQEKYESVIASEKSSAEEVSAAYDDMQALNTLANNERVLEDVIQSKGFEDAVVTTKGSQVQIFVMADKLTGKQANEVIRLANEYLGTGRVVSVSYALNKK</sequence>
<proteinExistence type="predicted"/>